<dbReference type="EMBL" id="KV722519">
    <property type="protein sequence ID" value="OCH86610.1"/>
    <property type="molecule type" value="Genomic_DNA"/>
</dbReference>
<evidence type="ECO:0000313" key="4">
    <source>
        <dbReference type="Proteomes" id="UP000250043"/>
    </source>
</evidence>
<name>A0A8E2AWC3_9APHY</name>
<evidence type="ECO:0000256" key="1">
    <source>
        <dbReference type="SAM" id="MobiDB-lite"/>
    </source>
</evidence>
<protein>
    <recommendedName>
        <fullName evidence="5">Secreted protein</fullName>
    </recommendedName>
</protein>
<dbReference type="AlphaFoldDB" id="A0A8E2AWC3"/>
<feature type="region of interest" description="Disordered" evidence="1">
    <location>
        <begin position="90"/>
        <end position="111"/>
    </location>
</feature>
<evidence type="ECO:0000256" key="2">
    <source>
        <dbReference type="SAM" id="SignalP"/>
    </source>
</evidence>
<reference evidence="3 4" key="1">
    <citation type="submission" date="2016-07" db="EMBL/GenBank/DDBJ databases">
        <title>Draft genome of the white-rot fungus Obba rivulosa 3A-2.</title>
        <authorList>
            <consortium name="DOE Joint Genome Institute"/>
            <person name="Miettinen O."/>
            <person name="Riley R."/>
            <person name="Acob R."/>
            <person name="Barry K."/>
            <person name="Cullen D."/>
            <person name="De Vries R."/>
            <person name="Hainaut M."/>
            <person name="Hatakka A."/>
            <person name="Henrissat B."/>
            <person name="Hilden K."/>
            <person name="Kuo R."/>
            <person name="Labutti K."/>
            <person name="Lipzen A."/>
            <person name="Makela M.R."/>
            <person name="Sandor L."/>
            <person name="Spatafora J.W."/>
            <person name="Grigoriev I.V."/>
            <person name="Hibbett D.S."/>
        </authorList>
    </citation>
    <scope>NUCLEOTIDE SEQUENCE [LARGE SCALE GENOMIC DNA]</scope>
    <source>
        <strain evidence="3 4">3A-2</strain>
    </source>
</reference>
<evidence type="ECO:0000313" key="3">
    <source>
        <dbReference type="EMBL" id="OCH86610.1"/>
    </source>
</evidence>
<feature type="signal peptide" evidence="2">
    <location>
        <begin position="1"/>
        <end position="24"/>
    </location>
</feature>
<gene>
    <name evidence="3" type="ORF">OBBRIDRAFT_838026</name>
</gene>
<evidence type="ECO:0008006" key="5">
    <source>
        <dbReference type="Google" id="ProtNLM"/>
    </source>
</evidence>
<sequence length="111" mass="11789">MRGPAGTAPALLSLAAAFREGALAEDMRETKCTTRPRCASSTLHPAFFAPVLEGIPTKPPGSFSAVKLAAAARLPALLWDLEQRQWRCGSSQASGRWSTAGRLHGSRILDS</sequence>
<accession>A0A8E2AWC3</accession>
<keyword evidence="2" id="KW-0732">Signal</keyword>
<proteinExistence type="predicted"/>
<organism evidence="3 4">
    <name type="scientific">Obba rivulosa</name>
    <dbReference type="NCBI Taxonomy" id="1052685"/>
    <lineage>
        <taxon>Eukaryota</taxon>
        <taxon>Fungi</taxon>
        <taxon>Dikarya</taxon>
        <taxon>Basidiomycota</taxon>
        <taxon>Agaricomycotina</taxon>
        <taxon>Agaricomycetes</taxon>
        <taxon>Polyporales</taxon>
        <taxon>Gelatoporiaceae</taxon>
        <taxon>Obba</taxon>
    </lineage>
</organism>
<keyword evidence="4" id="KW-1185">Reference proteome</keyword>
<feature type="chain" id="PRO_5034421565" description="Secreted protein" evidence="2">
    <location>
        <begin position="25"/>
        <end position="111"/>
    </location>
</feature>
<dbReference type="Proteomes" id="UP000250043">
    <property type="component" value="Unassembled WGS sequence"/>
</dbReference>